<gene>
    <name evidence="3" type="ORF">ERUC_LOCUS38428</name>
</gene>
<dbReference type="InterPro" id="IPR002083">
    <property type="entry name" value="MATH/TRAF_dom"/>
</dbReference>
<dbReference type="Pfam" id="PF22486">
    <property type="entry name" value="MATH_2"/>
    <property type="match status" value="2"/>
</dbReference>
<organism evidence="3 4">
    <name type="scientific">Eruca vesicaria subsp. sativa</name>
    <name type="common">Garden rocket</name>
    <name type="synonym">Eruca sativa</name>
    <dbReference type="NCBI Taxonomy" id="29727"/>
    <lineage>
        <taxon>Eukaryota</taxon>
        <taxon>Viridiplantae</taxon>
        <taxon>Streptophyta</taxon>
        <taxon>Embryophyta</taxon>
        <taxon>Tracheophyta</taxon>
        <taxon>Spermatophyta</taxon>
        <taxon>Magnoliopsida</taxon>
        <taxon>eudicotyledons</taxon>
        <taxon>Gunneridae</taxon>
        <taxon>Pentapetalae</taxon>
        <taxon>rosids</taxon>
        <taxon>malvids</taxon>
        <taxon>Brassicales</taxon>
        <taxon>Brassicaceae</taxon>
        <taxon>Brassiceae</taxon>
        <taxon>Eruca</taxon>
    </lineage>
</organism>
<evidence type="ECO:0000256" key="1">
    <source>
        <dbReference type="SAM" id="MobiDB-lite"/>
    </source>
</evidence>
<dbReference type="SMART" id="SM00061">
    <property type="entry name" value="MATH"/>
    <property type="match status" value="2"/>
</dbReference>
<evidence type="ECO:0000313" key="4">
    <source>
        <dbReference type="Proteomes" id="UP001642260"/>
    </source>
</evidence>
<proteinExistence type="predicted"/>
<dbReference type="InterPro" id="IPR008974">
    <property type="entry name" value="TRAF-like"/>
</dbReference>
<dbReference type="PANTHER" id="PTHR46162:SF65">
    <property type="entry name" value="F9D12.8 PROTEIN-RELATED"/>
    <property type="match status" value="1"/>
</dbReference>
<dbReference type="SUPFAM" id="SSF49599">
    <property type="entry name" value="TRAF domain-like"/>
    <property type="match status" value="2"/>
</dbReference>
<sequence>MSSTNISSRTLHSWRERPPSYSIKVKTLFDLESSTLHSDGNYQSRRFSSGGYNWILIIYPKGNGNDNGSGFLSMYVEIDNISLMSAQADEVYADIRFFVFNKTENKYFTIQDVDSKPFNTLKTRRGFPQVLPLGTFSDRKNGYLFDGDHCEFGVDIVVTPPPTRWEVVSFGEQLPYPKFSWTIKNFSQIKENPHISKSFSKGGRKWVLKLYPKGYSTPDNKWVSIFLHLEDGEVLKEDEKVYVEADLKVEDPQRSSHLTRNLNWWSKVAGAGYGWDHFVSLADLQKSYLDKEDTLKVEIEFKVVSVTKYSSPTAASSTGKAPKGLSKVTFRK</sequence>
<dbReference type="EMBL" id="CAKOAT010689598">
    <property type="protein sequence ID" value="CAH8385945.1"/>
    <property type="molecule type" value="Genomic_DNA"/>
</dbReference>
<dbReference type="PROSITE" id="PS50144">
    <property type="entry name" value="MATH"/>
    <property type="match status" value="2"/>
</dbReference>
<feature type="region of interest" description="Disordered" evidence="1">
    <location>
        <begin position="312"/>
        <end position="332"/>
    </location>
</feature>
<dbReference type="PANTHER" id="PTHR46162">
    <property type="entry name" value="TRAF-LIKE FAMILY PROTEIN"/>
    <property type="match status" value="1"/>
</dbReference>
<feature type="domain" description="MATH" evidence="2">
    <location>
        <begin position="18"/>
        <end position="156"/>
    </location>
</feature>
<feature type="domain" description="MATH" evidence="2">
    <location>
        <begin position="176"/>
        <end position="301"/>
    </location>
</feature>
<dbReference type="CDD" id="cd00121">
    <property type="entry name" value="MATH"/>
    <property type="match status" value="2"/>
</dbReference>
<evidence type="ECO:0000259" key="2">
    <source>
        <dbReference type="PROSITE" id="PS50144"/>
    </source>
</evidence>
<dbReference type="Proteomes" id="UP001642260">
    <property type="component" value="Unassembled WGS sequence"/>
</dbReference>
<keyword evidence="4" id="KW-1185">Reference proteome</keyword>
<comment type="caution">
    <text evidence="3">The sequence shown here is derived from an EMBL/GenBank/DDBJ whole genome shotgun (WGS) entry which is preliminary data.</text>
</comment>
<reference evidence="3 4" key="1">
    <citation type="submission" date="2022-03" db="EMBL/GenBank/DDBJ databases">
        <authorList>
            <person name="Macdonald S."/>
            <person name="Ahmed S."/>
            <person name="Newling K."/>
        </authorList>
    </citation>
    <scope>NUCLEOTIDE SEQUENCE [LARGE SCALE GENOMIC DNA]</scope>
</reference>
<dbReference type="Gene3D" id="2.60.210.10">
    <property type="entry name" value="Apoptosis, Tumor Necrosis Factor Receptor Associated Protein 2, Chain A"/>
    <property type="match status" value="2"/>
</dbReference>
<accession>A0ABC8LQ64</accession>
<evidence type="ECO:0000313" key="3">
    <source>
        <dbReference type="EMBL" id="CAH8385945.1"/>
    </source>
</evidence>
<name>A0ABC8LQ64_ERUVS</name>
<protein>
    <recommendedName>
        <fullName evidence="2">MATH domain-containing protein</fullName>
    </recommendedName>
</protein>
<dbReference type="AlphaFoldDB" id="A0ABC8LQ64"/>